<gene>
    <name evidence="5" type="ORF">NNX28_11950</name>
</gene>
<keyword evidence="6" id="KW-1185">Reference proteome</keyword>
<feature type="domain" description="HTH gntR-type" evidence="4">
    <location>
        <begin position="9"/>
        <end position="76"/>
    </location>
</feature>
<keyword evidence="1" id="KW-0805">Transcription regulation</keyword>
<dbReference type="PANTHER" id="PTHR43537">
    <property type="entry name" value="TRANSCRIPTIONAL REGULATOR, GNTR FAMILY"/>
    <property type="match status" value="1"/>
</dbReference>
<comment type="caution">
    <text evidence="5">The sequence shown here is derived from an EMBL/GenBank/DDBJ whole genome shotgun (WGS) entry which is preliminary data.</text>
</comment>
<dbReference type="PANTHER" id="PTHR43537:SF45">
    <property type="entry name" value="GNTR FAMILY REGULATORY PROTEIN"/>
    <property type="match status" value="1"/>
</dbReference>
<keyword evidence="3" id="KW-0804">Transcription</keyword>
<evidence type="ECO:0000256" key="2">
    <source>
        <dbReference type="ARBA" id="ARBA00023125"/>
    </source>
</evidence>
<dbReference type="SMART" id="SM00895">
    <property type="entry name" value="FCD"/>
    <property type="match status" value="1"/>
</dbReference>
<name>A0ABT1NVU9_9MICC</name>
<dbReference type="InterPro" id="IPR000524">
    <property type="entry name" value="Tscrpt_reg_HTH_GntR"/>
</dbReference>
<evidence type="ECO:0000313" key="6">
    <source>
        <dbReference type="Proteomes" id="UP001206924"/>
    </source>
</evidence>
<dbReference type="InterPro" id="IPR036390">
    <property type="entry name" value="WH_DNA-bd_sf"/>
</dbReference>
<keyword evidence="2" id="KW-0238">DNA-binding</keyword>
<dbReference type="Pfam" id="PF07729">
    <property type="entry name" value="FCD"/>
    <property type="match status" value="1"/>
</dbReference>
<evidence type="ECO:0000259" key="4">
    <source>
        <dbReference type="PROSITE" id="PS50949"/>
    </source>
</evidence>
<dbReference type="RefSeq" id="WP_255798209.1">
    <property type="nucleotide sequence ID" value="NZ_CP104263.1"/>
</dbReference>
<dbReference type="Proteomes" id="UP001206924">
    <property type="component" value="Unassembled WGS sequence"/>
</dbReference>
<dbReference type="CDD" id="cd07377">
    <property type="entry name" value="WHTH_GntR"/>
    <property type="match status" value="1"/>
</dbReference>
<evidence type="ECO:0000313" key="5">
    <source>
        <dbReference type="EMBL" id="MCQ1950634.1"/>
    </source>
</evidence>
<evidence type="ECO:0000256" key="3">
    <source>
        <dbReference type="ARBA" id="ARBA00023163"/>
    </source>
</evidence>
<sequence>MTADAAATTSNAAQVADAIRTAILDGELVPSQRLVEADLCTQFKASRSAVRSALAELAVEGVVERVQNRGARVRSVPVEEAVEIIEVRGVLEALCARKAAERIDAGQVAELRQMADDMASAVKSGELMRYSEINSKLHRRIVEISGQGTAGATIERLRAQNVRHQFRLAVQPGRANVSLPEHVDIIEAICTGQGEQAARMMEAHMVSIADAIRRTGSASAH</sequence>
<dbReference type="Gene3D" id="1.10.10.10">
    <property type="entry name" value="Winged helix-like DNA-binding domain superfamily/Winged helix DNA-binding domain"/>
    <property type="match status" value="1"/>
</dbReference>
<evidence type="ECO:0000256" key="1">
    <source>
        <dbReference type="ARBA" id="ARBA00023015"/>
    </source>
</evidence>
<organism evidence="5 6">
    <name type="scientific">Arthrobacter jinronghuae</name>
    <dbReference type="NCBI Taxonomy" id="2964609"/>
    <lineage>
        <taxon>Bacteria</taxon>
        <taxon>Bacillati</taxon>
        <taxon>Actinomycetota</taxon>
        <taxon>Actinomycetes</taxon>
        <taxon>Micrococcales</taxon>
        <taxon>Micrococcaceae</taxon>
        <taxon>Arthrobacter</taxon>
    </lineage>
</organism>
<dbReference type="InterPro" id="IPR008920">
    <property type="entry name" value="TF_FadR/GntR_C"/>
</dbReference>
<dbReference type="Pfam" id="PF00392">
    <property type="entry name" value="GntR"/>
    <property type="match status" value="1"/>
</dbReference>
<dbReference type="InterPro" id="IPR011711">
    <property type="entry name" value="GntR_C"/>
</dbReference>
<reference evidence="5 6" key="1">
    <citation type="submission" date="2022-07" db="EMBL/GenBank/DDBJ databases">
        <title>Novel species in genus Arthrobacter.</title>
        <authorList>
            <person name="Liu Y."/>
        </authorList>
    </citation>
    <scope>NUCLEOTIDE SEQUENCE [LARGE SCALE GENOMIC DNA]</scope>
    <source>
        <strain evidence="6">zg-Y859</strain>
    </source>
</reference>
<proteinExistence type="predicted"/>
<dbReference type="SUPFAM" id="SSF48008">
    <property type="entry name" value="GntR ligand-binding domain-like"/>
    <property type="match status" value="1"/>
</dbReference>
<dbReference type="EMBL" id="JANFLP010000012">
    <property type="protein sequence ID" value="MCQ1950634.1"/>
    <property type="molecule type" value="Genomic_DNA"/>
</dbReference>
<dbReference type="InterPro" id="IPR036388">
    <property type="entry name" value="WH-like_DNA-bd_sf"/>
</dbReference>
<dbReference type="Gene3D" id="1.20.120.530">
    <property type="entry name" value="GntR ligand-binding domain-like"/>
    <property type="match status" value="1"/>
</dbReference>
<accession>A0ABT1NVU9</accession>
<dbReference type="SMART" id="SM00345">
    <property type="entry name" value="HTH_GNTR"/>
    <property type="match status" value="1"/>
</dbReference>
<dbReference type="SUPFAM" id="SSF46785">
    <property type="entry name" value="Winged helix' DNA-binding domain"/>
    <property type="match status" value="1"/>
</dbReference>
<protein>
    <submittedName>
        <fullName evidence="5">GntR family transcriptional regulator</fullName>
    </submittedName>
</protein>
<dbReference type="PROSITE" id="PS50949">
    <property type="entry name" value="HTH_GNTR"/>
    <property type="match status" value="1"/>
</dbReference>